<dbReference type="EMBL" id="JARBDR010000496">
    <property type="protein sequence ID" value="KAJ8311437.1"/>
    <property type="molecule type" value="Genomic_DNA"/>
</dbReference>
<reference evidence="2 3" key="1">
    <citation type="submission" date="2022-12" db="EMBL/GenBank/DDBJ databases">
        <title>Chromosome-level genome of Tegillarca granosa.</title>
        <authorList>
            <person name="Kim J."/>
        </authorList>
    </citation>
    <scope>NUCLEOTIDE SEQUENCE [LARGE SCALE GENOMIC DNA]</scope>
    <source>
        <strain evidence="2">Teg-2019</strain>
        <tissue evidence="2">Adductor muscle</tissue>
    </source>
</reference>
<dbReference type="Proteomes" id="UP001217089">
    <property type="component" value="Unassembled WGS sequence"/>
</dbReference>
<protein>
    <submittedName>
        <fullName evidence="2">Uncharacterized protein</fullName>
    </submittedName>
</protein>
<accession>A0ABQ9F225</accession>
<keyword evidence="3" id="KW-1185">Reference proteome</keyword>
<feature type="compositionally biased region" description="Polar residues" evidence="1">
    <location>
        <begin position="188"/>
        <end position="205"/>
    </location>
</feature>
<comment type="caution">
    <text evidence="2">The sequence shown here is derived from an EMBL/GenBank/DDBJ whole genome shotgun (WGS) entry which is preliminary data.</text>
</comment>
<organism evidence="2 3">
    <name type="scientific">Tegillarca granosa</name>
    <name type="common">Malaysian cockle</name>
    <name type="synonym">Anadara granosa</name>
    <dbReference type="NCBI Taxonomy" id="220873"/>
    <lineage>
        <taxon>Eukaryota</taxon>
        <taxon>Metazoa</taxon>
        <taxon>Spiralia</taxon>
        <taxon>Lophotrochozoa</taxon>
        <taxon>Mollusca</taxon>
        <taxon>Bivalvia</taxon>
        <taxon>Autobranchia</taxon>
        <taxon>Pteriomorphia</taxon>
        <taxon>Arcoida</taxon>
        <taxon>Arcoidea</taxon>
        <taxon>Arcidae</taxon>
        <taxon>Tegillarca</taxon>
    </lineage>
</organism>
<evidence type="ECO:0000313" key="2">
    <source>
        <dbReference type="EMBL" id="KAJ8311437.1"/>
    </source>
</evidence>
<evidence type="ECO:0000313" key="3">
    <source>
        <dbReference type="Proteomes" id="UP001217089"/>
    </source>
</evidence>
<gene>
    <name evidence="2" type="ORF">KUTeg_010792</name>
</gene>
<feature type="region of interest" description="Disordered" evidence="1">
    <location>
        <begin position="177"/>
        <end position="216"/>
    </location>
</feature>
<proteinExistence type="predicted"/>
<name>A0ABQ9F225_TEGGR</name>
<evidence type="ECO:0000256" key="1">
    <source>
        <dbReference type="SAM" id="MobiDB-lite"/>
    </source>
</evidence>
<sequence>MAIQQGRQILSSWKNFCVITKTCADKMGQDQDHDFLTDLMSWCNKLSTSGHESFIITTNLQHRKMYLSGSKIGKMFLSREREICNSQQVDSSIQLQSDKNGNQLVLNQTESVAPFPPTVGIERETLSYSDDSKVIESNIYDPNIANNIKEEVNNMSEYLGARSITEAEFLGLKVEPNSNFGESEKVPSSDSAYTSNDMDDTQMSQEDSETDANSFVGLKDSEIDSSMLTVPVNASSSLQVSPSLFDVRDYPLKPQE</sequence>